<evidence type="ECO:0000313" key="1">
    <source>
        <dbReference type="EMBL" id="SJL12565.1"/>
    </source>
</evidence>
<keyword evidence="2" id="KW-1185">Reference proteome</keyword>
<dbReference type="Proteomes" id="UP000219338">
    <property type="component" value="Unassembled WGS sequence"/>
</dbReference>
<organism evidence="1 2">
    <name type="scientific">Armillaria ostoyae</name>
    <name type="common">Armillaria root rot fungus</name>
    <dbReference type="NCBI Taxonomy" id="47428"/>
    <lineage>
        <taxon>Eukaryota</taxon>
        <taxon>Fungi</taxon>
        <taxon>Dikarya</taxon>
        <taxon>Basidiomycota</taxon>
        <taxon>Agaricomycotina</taxon>
        <taxon>Agaricomycetes</taxon>
        <taxon>Agaricomycetidae</taxon>
        <taxon>Agaricales</taxon>
        <taxon>Marasmiineae</taxon>
        <taxon>Physalacriaceae</taxon>
        <taxon>Armillaria</taxon>
    </lineage>
</organism>
<dbReference type="AlphaFoldDB" id="A0A284RV32"/>
<proteinExistence type="predicted"/>
<name>A0A284RV32_ARMOS</name>
<evidence type="ECO:0000313" key="2">
    <source>
        <dbReference type="Proteomes" id="UP000219338"/>
    </source>
</evidence>
<accession>A0A284RV32</accession>
<gene>
    <name evidence="1" type="ORF">ARMOST_15993</name>
</gene>
<dbReference type="EMBL" id="FUEG01000017">
    <property type="protein sequence ID" value="SJL12565.1"/>
    <property type="molecule type" value="Genomic_DNA"/>
</dbReference>
<protein>
    <submittedName>
        <fullName evidence="1">Uncharacterized protein</fullName>
    </submittedName>
</protein>
<sequence>MCSVSGAQYSVLTRVQKPTTTSLLILSVISKFTTLGLHSDISLEANLGTSKFCAVLSGSLSSISSRACHQIPSQLSSWEGAQARSKCMSLKPSWHLRGNT</sequence>
<reference evidence="2" key="1">
    <citation type="journal article" date="2017" name="Nat. Ecol. Evol.">
        <title>Genome expansion and lineage-specific genetic innovations in the forest pathogenic fungi Armillaria.</title>
        <authorList>
            <person name="Sipos G."/>
            <person name="Prasanna A.N."/>
            <person name="Walter M.C."/>
            <person name="O'Connor E."/>
            <person name="Balint B."/>
            <person name="Krizsan K."/>
            <person name="Kiss B."/>
            <person name="Hess J."/>
            <person name="Varga T."/>
            <person name="Slot J."/>
            <person name="Riley R."/>
            <person name="Boka B."/>
            <person name="Rigling D."/>
            <person name="Barry K."/>
            <person name="Lee J."/>
            <person name="Mihaltcheva S."/>
            <person name="LaButti K."/>
            <person name="Lipzen A."/>
            <person name="Waldron R."/>
            <person name="Moloney N.M."/>
            <person name="Sperisen C."/>
            <person name="Kredics L."/>
            <person name="Vagvoelgyi C."/>
            <person name="Patrignani A."/>
            <person name="Fitzpatrick D."/>
            <person name="Nagy I."/>
            <person name="Doyle S."/>
            <person name="Anderson J.B."/>
            <person name="Grigoriev I.V."/>
            <person name="Gueldener U."/>
            <person name="Muensterkoetter M."/>
            <person name="Nagy L.G."/>
        </authorList>
    </citation>
    <scope>NUCLEOTIDE SEQUENCE [LARGE SCALE GENOMIC DNA]</scope>
    <source>
        <strain evidence="2">C18/9</strain>
    </source>
</reference>